<reference evidence="3 4" key="1">
    <citation type="submission" date="2018-12" db="EMBL/GenBank/DDBJ databases">
        <authorList>
            <consortium name="Pathogen Informatics"/>
        </authorList>
    </citation>
    <scope>NUCLEOTIDE SEQUENCE [LARGE SCALE GENOMIC DNA]</scope>
    <source>
        <strain evidence="3 4">NCTC5773</strain>
    </source>
</reference>
<dbReference type="CDD" id="cd06850">
    <property type="entry name" value="biotinyl_domain"/>
    <property type="match status" value="1"/>
</dbReference>
<evidence type="ECO:0000313" key="3">
    <source>
        <dbReference type="EMBL" id="VEA00683.1"/>
    </source>
</evidence>
<keyword evidence="3" id="KW-0378">Hydrolase</keyword>
<feature type="domain" description="Lipoyl-binding" evidence="2">
    <location>
        <begin position="1"/>
        <end position="70"/>
    </location>
</feature>
<dbReference type="Gene3D" id="2.40.50.100">
    <property type="match status" value="1"/>
</dbReference>
<dbReference type="EMBL" id="LR134141">
    <property type="protein sequence ID" value="VEA00683.1"/>
    <property type="molecule type" value="Genomic_DNA"/>
</dbReference>
<dbReference type="PANTHER" id="PTHR45266:SF3">
    <property type="entry name" value="OXALOACETATE DECARBOXYLASE ALPHA CHAIN"/>
    <property type="match status" value="1"/>
</dbReference>
<dbReference type="PROSITE" id="PS50968">
    <property type="entry name" value="BIOTINYL_LIPOYL"/>
    <property type="match status" value="1"/>
</dbReference>
<dbReference type="InterPro" id="IPR011053">
    <property type="entry name" value="Single_hybrid_motif"/>
</dbReference>
<dbReference type="Proteomes" id="UP000267858">
    <property type="component" value="Chromosome"/>
</dbReference>
<dbReference type="GO" id="GO:0016787">
    <property type="term" value="F:hydrolase activity"/>
    <property type="evidence" value="ECO:0007669"/>
    <property type="project" value="UniProtKB-KW"/>
</dbReference>
<dbReference type="PROSITE" id="PS00188">
    <property type="entry name" value="BIOTIN"/>
    <property type="match status" value="1"/>
</dbReference>
<dbReference type="InterPro" id="IPR050709">
    <property type="entry name" value="Biotin_Carboxyl_Carrier/Decarb"/>
</dbReference>
<protein>
    <submittedName>
        <fullName evidence="3">Allophanate hydrolase subunit 2</fullName>
    </submittedName>
</protein>
<name>A0A6D2G4T9_SALER</name>
<sequence>MSEVKSKVPGVVDEVKAAVGDNVEKGQVVVVMEAMKMKMPVASPESGVLKSLAVNPGDRVNPGDGVVRYYCGINDCDRNKINATLFVVASYS</sequence>
<organism evidence="3 4">
    <name type="scientific">Salmonella enterica subsp. salamae</name>
    <dbReference type="NCBI Taxonomy" id="59202"/>
    <lineage>
        <taxon>Bacteria</taxon>
        <taxon>Pseudomonadati</taxon>
        <taxon>Pseudomonadota</taxon>
        <taxon>Gammaproteobacteria</taxon>
        <taxon>Enterobacterales</taxon>
        <taxon>Enterobacteriaceae</taxon>
        <taxon>Salmonella</taxon>
    </lineage>
</organism>
<evidence type="ECO:0000313" key="4">
    <source>
        <dbReference type="Proteomes" id="UP000267858"/>
    </source>
</evidence>
<accession>A0A6D2G4T9</accession>
<dbReference type="InterPro" id="IPR000089">
    <property type="entry name" value="Biotin_lipoyl"/>
</dbReference>
<dbReference type="InterPro" id="IPR001882">
    <property type="entry name" value="Biotin_BS"/>
</dbReference>
<evidence type="ECO:0000259" key="2">
    <source>
        <dbReference type="PROSITE" id="PS50968"/>
    </source>
</evidence>
<gene>
    <name evidence="3" type="primary">yngHB</name>
    <name evidence="3" type="ORF">NCTC5773_00661</name>
</gene>
<proteinExistence type="predicted"/>
<dbReference type="PANTHER" id="PTHR45266">
    <property type="entry name" value="OXALOACETATE DECARBOXYLASE ALPHA CHAIN"/>
    <property type="match status" value="1"/>
</dbReference>
<evidence type="ECO:0000256" key="1">
    <source>
        <dbReference type="ARBA" id="ARBA00023267"/>
    </source>
</evidence>
<dbReference type="Pfam" id="PF00364">
    <property type="entry name" value="Biotin_lipoyl"/>
    <property type="match status" value="1"/>
</dbReference>
<dbReference type="AlphaFoldDB" id="A0A6D2G4T9"/>
<dbReference type="SUPFAM" id="SSF51230">
    <property type="entry name" value="Single hybrid motif"/>
    <property type="match status" value="1"/>
</dbReference>
<keyword evidence="1" id="KW-0092">Biotin</keyword>